<dbReference type="InterPro" id="IPR050197">
    <property type="entry name" value="Aldolase_class_II_sugar_metab"/>
</dbReference>
<feature type="region of interest" description="Disordered" evidence="3">
    <location>
        <begin position="328"/>
        <end position="348"/>
    </location>
</feature>
<keyword evidence="1" id="KW-0479">Metal-binding</keyword>
<dbReference type="SUPFAM" id="SSF53639">
    <property type="entry name" value="AraD/HMP-PK domain-like"/>
    <property type="match status" value="1"/>
</dbReference>
<dbReference type="PANTHER" id="PTHR22789">
    <property type="entry name" value="FUCULOSE PHOSPHATE ALDOLASE"/>
    <property type="match status" value="1"/>
</dbReference>
<dbReference type="InterPro" id="IPR036409">
    <property type="entry name" value="Aldolase_II/adducin_N_sf"/>
</dbReference>
<name>A0A7G9P5N1_9BACT</name>
<dbReference type="Gene3D" id="3.40.225.10">
    <property type="entry name" value="Class II aldolase/adducin N-terminal domain"/>
    <property type="match status" value="1"/>
</dbReference>
<evidence type="ECO:0000256" key="2">
    <source>
        <dbReference type="ARBA" id="ARBA00023239"/>
    </source>
</evidence>
<proteinExistence type="predicted"/>
<reference evidence="5" key="1">
    <citation type="journal article" date="2020" name="Environ.">
        <title>Characterization of sponge-associated Verrucomicrobia: microcompartment-based sugar utilization and enhanced toxin-antitoxin modules as features of host-associated Opitutales.</title>
        <authorList>
            <person name="Sizikov S."/>
            <person name="Burgsdorf I."/>
            <person name="Handley K.M."/>
            <person name="Lahyani M."/>
            <person name="Haber M."/>
            <person name="Steindler L."/>
        </authorList>
    </citation>
    <scope>NUCLEOTIDE SEQUENCE</scope>
</reference>
<dbReference type="GO" id="GO:0005829">
    <property type="term" value="C:cytosol"/>
    <property type="evidence" value="ECO:0007669"/>
    <property type="project" value="TreeGrafter"/>
</dbReference>
<dbReference type="AlphaFoldDB" id="A0A7G9P5N1"/>
<accession>A0A7G9P5N1</accession>
<sequence length="368" mass="40283">MMSKVYTANDLESLLGEGKSLEDIPSDARFTPMALDILRRERGATRKSSVQPVGKGRVKIHEPILPDSEYNWEPGKDPKTPGELKRFFYSPEIRQLKERMVSMGKRIWGRGYVDGNGGNITIRVGDNLVLCTPTLISKGFMTVDDICMVDLEGVQVAGTRPGTSEVKTHLGIFKQVPQAKSCVHAHPIYGTAFAVANVVPPSCLIPESEVFLGEIGLAPYETPGTPEVAEVVGKLAQKHQSILMANHGVITWGKDVEEAFWKMENTDAVCHTFVIAQQLGDGPKQYGPDKLKDLIKIRKGLGMPDYRMDEFRECELCDTSDLALSTAPQPPSCSCENPAETAGPAGDEEVEALIQQITDAVMEKLSNP</sequence>
<dbReference type="GO" id="GO:0019323">
    <property type="term" value="P:pentose catabolic process"/>
    <property type="evidence" value="ECO:0007669"/>
    <property type="project" value="TreeGrafter"/>
</dbReference>
<dbReference type="Pfam" id="PF00596">
    <property type="entry name" value="Aldolase_II"/>
    <property type="match status" value="1"/>
</dbReference>
<dbReference type="EMBL" id="MN704365">
    <property type="protein sequence ID" value="QNN25552.1"/>
    <property type="molecule type" value="Genomic_DNA"/>
</dbReference>
<dbReference type="GO" id="GO:0016832">
    <property type="term" value="F:aldehyde-lyase activity"/>
    <property type="evidence" value="ECO:0007669"/>
    <property type="project" value="TreeGrafter"/>
</dbReference>
<evidence type="ECO:0000259" key="4">
    <source>
        <dbReference type="SMART" id="SM01007"/>
    </source>
</evidence>
<dbReference type="SMART" id="SM01007">
    <property type="entry name" value="Aldolase_II"/>
    <property type="match status" value="1"/>
</dbReference>
<keyword evidence="2" id="KW-0456">Lyase</keyword>
<dbReference type="PANTHER" id="PTHR22789:SF0">
    <property type="entry name" value="3-OXO-TETRONATE 4-PHOSPHATE DECARBOXYLASE-RELATED"/>
    <property type="match status" value="1"/>
</dbReference>
<evidence type="ECO:0000313" key="5">
    <source>
        <dbReference type="EMBL" id="QNN25552.1"/>
    </source>
</evidence>
<gene>
    <name evidence="5" type="ORF">bin01_2846</name>
</gene>
<dbReference type="InterPro" id="IPR001303">
    <property type="entry name" value="Aldolase_II/adducin_N"/>
</dbReference>
<feature type="domain" description="Class II aldolase/adducin N-terminal" evidence="4">
    <location>
        <begin position="98"/>
        <end position="274"/>
    </location>
</feature>
<organism evidence="5">
    <name type="scientific">uncultured Verrucomicrobiota bacterium</name>
    <dbReference type="NCBI Taxonomy" id="156588"/>
    <lineage>
        <taxon>Bacteria</taxon>
        <taxon>Pseudomonadati</taxon>
        <taxon>Verrucomicrobiota</taxon>
        <taxon>environmental samples</taxon>
    </lineage>
</organism>
<evidence type="ECO:0000256" key="1">
    <source>
        <dbReference type="ARBA" id="ARBA00022723"/>
    </source>
</evidence>
<dbReference type="GO" id="GO:0046872">
    <property type="term" value="F:metal ion binding"/>
    <property type="evidence" value="ECO:0007669"/>
    <property type="project" value="UniProtKB-KW"/>
</dbReference>
<evidence type="ECO:0000256" key="3">
    <source>
        <dbReference type="SAM" id="MobiDB-lite"/>
    </source>
</evidence>
<protein>
    <submittedName>
        <fullName evidence="5">Class II aldolase</fullName>
    </submittedName>
</protein>